<dbReference type="InterPro" id="IPR039261">
    <property type="entry name" value="FNR_nucleotide-bd"/>
</dbReference>
<keyword evidence="1" id="KW-0001">2Fe-2S</keyword>
<dbReference type="CDD" id="cd00207">
    <property type="entry name" value="fer2"/>
    <property type="match status" value="1"/>
</dbReference>
<dbReference type="Gene3D" id="3.10.20.30">
    <property type="match status" value="1"/>
</dbReference>
<keyword evidence="7" id="KW-1185">Reference proteome</keyword>
<dbReference type="SUPFAM" id="SSF52343">
    <property type="entry name" value="Ferredoxin reductase-like, C-terminal NADP-linked domain"/>
    <property type="match status" value="1"/>
</dbReference>
<dbReference type="InterPro" id="IPR005302">
    <property type="entry name" value="MoCF_Sase_C"/>
</dbReference>
<gene>
    <name evidence="6" type="ORF">NPX13_g1978</name>
</gene>
<evidence type="ECO:0000313" key="6">
    <source>
        <dbReference type="EMBL" id="KAJ3578587.1"/>
    </source>
</evidence>
<dbReference type="PROSITE" id="PS00197">
    <property type="entry name" value="2FE2S_FER_1"/>
    <property type="match status" value="1"/>
</dbReference>
<dbReference type="SUPFAM" id="SSF50800">
    <property type="entry name" value="PK beta-barrel domain-like"/>
    <property type="match status" value="1"/>
</dbReference>
<feature type="domain" description="FAD-binding FR-type" evidence="5">
    <location>
        <begin position="242"/>
        <end position="348"/>
    </location>
</feature>
<dbReference type="GO" id="GO:0030170">
    <property type="term" value="F:pyridoxal phosphate binding"/>
    <property type="evidence" value="ECO:0007669"/>
    <property type="project" value="InterPro"/>
</dbReference>
<dbReference type="VEuPathDB" id="FungiDB:F4678DRAFT_330308"/>
<dbReference type="GO" id="GO:0030151">
    <property type="term" value="F:molybdenum ion binding"/>
    <property type="evidence" value="ECO:0007669"/>
    <property type="project" value="InterPro"/>
</dbReference>
<dbReference type="InterPro" id="IPR001041">
    <property type="entry name" value="2Fe-2S_ferredoxin-type"/>
</dbReference>
<reference evidence="6" key="1">
    <citation type="submission" date="2022-07" db="EMBL/GenBank/DDBJ databases">
        <title>Genome Sequence of Xylaria arbuscula.</title>
        <authorList>
            <person name="Buettner E."/>
        </authorList>
    </citation>
    <scope>NUCLEOTIDE SEQUENCE</scope>
    <source>
        <strain evidence="6">VT107</strain>
    </source>
</reference>
<dbReference type="PROSITE" id="PS51340">
    <property type="entry name" value="MOSC"/>
    <property type="match status" value="1"/>
</dbReference>
<dbReference type="CDD" id="cd06185">
    <property type="entry name" value="PDR_like"/>
    <property type="match status" value="1"/>
</dbReference>
<dbReference type="Proteomes" id="UP001148614">
    <property type="component" value="Unassembled WGS sequence"/>
</dbReference>
<proteinExistence type="predicted"/>
<dbReference type="PROSITE" id="PS51384">
    <property type="entry name" value="FAD_FR"/>
    <property type="match status" value="1"/>
</dbReference>
<evidence type="ECO:0000256" key="1">
    <source>
        <dbReference type="ARBA" id="ARBA00022714"/>
    </source>
</evidence>
<organism evidence="6 7">
    <name type="scientific">Xylaria arbuscula</name>
    <dbReference type="NCBI Taxonomy" id="114810"/>
    <lineage>
        <taxon>Eukaryota</taxon>
        <taxon>Fungi</taxon>
        <taxon>Dikarya</taxon>
        <taxon>Ascomycota</taxon>
        <taxon>Pezizomycotina</taxon>
        <taxon>Sordariomycetes</taxon>
        <taxon>Xylariomycetidae</taxon>
        <taxon>Xylariales</taxon>
        <taxon>Xylariaceae</taxon>
        <taxon>Xylaria</taxon>
    </lineage>
</organism>
<dbReference type="InterPro" id="IPR005163">
    <property type="entry name" value="Tri_helical_YiiM-like"/>
</dbReference>
<comment type="caution">
    <text evidence="6">The sequence shown here is derived from an EMBL/GenBank/DDBJ whole genome shotgun (WGS) entry which is preliminary data.</text>
</comment>
<evidence type="ECO:0008006" key="8">
    <source>
        <dbReference type="Google" id="ProtNLM"/>
    </source>
</evidence>
<dbReference type="PROSITE" id="PS51085">
    <property type="entry name" value="2FE2S_FER_2"/>
    <property type="match status" value="1"/>
</dbReference>
<evidence type="ECO:0000259" key="3">
    <source>
        <dbReference type="PROSITE" id="PS51085"/>
    </source>
</evidence>
<evidence type="ECO:0000259" key="4">
    <source>
        <dbReference type="PROSITE" id="PS51340"/>
    </source>
</evidence>
<keyword evidence="1" id="KW-0408">Iron</keyword>
<evidence type="ECO:0000313" key="7">
    <source>
        <dbReference type="Proteomes" id="UP001148614"/>
    </source>
</evidence>
<evidence type="ECO:0000259" key="5">
    <source>
        <dbReference type="PROSITE" id="PS51384"/>
    </source>
</evidence>
<dbReference type="InterPro" id="IPR036010">
    <property type="entry name" value="2Fe-2S_ferredoxin-like_sf"/>
</dbReference>
<feature type="domain" description="2Fe-2S ferredoxin-type" evidence="3">
    <location>
        <begin position="479"/>
        <end position="561"/>
    </location>
</feature>
<dbReference type="InterPro" id="IPR012675">
    <property type="entry name" value="Beta-grasp_dom_sf"/>
</dbReference>
<dbReference type="GO" id="GO:0016491">
    <property type="term" value="F:oxidoreductase activity"/>
    <property type="evidence" value="ECO:0007669"/>
    <property type="project" value="InterPro"/>
</dbReference>
<dbReference type="Pfam" id="PF03473">
    <property type="entry name" value="MOSC"/>
    <property type="match status" value="1"/>
</dbReference>
<dbReference type="InterPro" id="IPR017927">
    <property type="entry name" value="FAD-bd_FR_type"/>
</dbReference>
<dbReference type="PANTHER" id="PTHR30212:SF2">
    <property type="entry name" value="PROTEIN YIIM"/>
    <property type="match status" value="1"/>
</dbReference>
<dbReference type="Gene3D" id="2.40.33.20">
    <property type="entry name" value="PK beta-barrel domain-like"/>
    <property type="match status" value="1"/>
</dbReference>
<dbReference type="SUPFAM" id="SSF63380">
    <property type="entry name" value="Riboflavin synthase domain-like"/>
    <property type="match status" value="1"/>
</dbReference>
<dbReference type="InterPro" id="IPR052353">
    <property type="entry name" value="Benzoxazolinone_Detox_Enz"/>
</dbReference>
<keyword evidence="2" id="KW-0411">Iron-sulfur</keyword>
<dbReference type="GO" id="GO:0051537">
    <property type="term" value="F:2 iron, 2 sulfur cluster binding"/>
    <property type="evidence" value="ECO:0007669"/>
    <property type="project" value="UniProtKB-KW"/>
</dbReference>
<accession>A0A9W8TP56</accession>
<feature type="domain" description="MOSC" evidence="4">
    <location>
        <begin position="42"/>
        <end position="178"/>
    </location>
</feature>
<dbReference type="InterPro" id="IPR017938">
    <property type="entry name" value="Riboflavin_synthase-like_b-brl"/>
</dbReference>
<sequence>MDSYAPESDLVPWPPKVAVLSLRTGKVRPLAGVKITSAINKQPRRGRVRLTKLGFADDERQYPPHQSPDNAIHQYDPGHYERWAAELPDRENKFVVGAFGENISTRHLSESNVCVGDKFRLGDAVVQVTMTRQPCYKLNHRFEHKKMSSLVQATGRTGWLYRVLQEGWVEEGAEMELLERINPAWPLSRLQHILYTDRNNAEALAQLISLPGLSSELVGVFEKRLEEGAEDMNGRLQGDVAMLWRSYTLIEKTPLTPRVQKFVFALADESVGADELHFGPVPHVRIKFGPDSKFTRAYSVVSGDMNRFELGVARDDNSRGGSLYLHDSLGVGDQVKVVKGHTSGNKWGVDQYLHAKRHVFILGGIGVTAFLGEIRTLLKECIHLEIHYAVRSMSDAAYLDELPRAQTTVYAKSEGQRLRVRSIIPSLEDNSDPNVVIYCCGPTGLIEETRNITKELGYPRSHVHFEEFGGAATGTGDPFEIEIAASGKLLQVPQEKSLLQVLNEAGFDIDSSCLAGNCGACMVEYCKGEVVHQGVALDDEQKSTSMLSCVSRGKGRITVKC</sequence>
<dbReference type="PRINTS" id="PR00409">
    <property type="entry name" value="PHDIOXRDTASE"/>
</dbReference>
<dbReference type="Gene3D" id="2.40.30.10">
    <property type="entry name" value="Translation factors"/>
    <property type="match status" value="1"/>
</dbReference>
<dbReference type="PANTHER" id="PTHR30212">
    <property type="entry name" value="PROTEIN YIIM"/>
    <property type="match status" value="1"/>
</dbReference>
<name>A0A9W8TP56_9PEZI</name>
<dbReference type="Pfam" id="PF00111">
    <property type="entry name" value="Fer2"/>
    <property type="match status" value="1"/>
</dbReference>
<dbReference type="InterPro" id="IPR006058">
    <property type="entry name" value="2Fe2S_fd_BS"/>
</dbReference>
<protein>
    <recommendedName>
        <fullName evidence="8">MOSC domain-containing protein</fullName>
    </recommendedName>
</protein>
<dbReference type="Pfam" id="PF03475">
    <property type="entry name" value="YiiM_3-alpha"/>
    <property type="match status" value="1"/>
</dbReference>
<dbReference type="EMBL" id="JANPWZ010000195">
    <property type="protein sequence ID" value="KAJ3578587.1"/>
    <property type="molecule type" value="Genomic_DNA"/>
</dbReference>
<keyword evidence="1" id="KW-0479">Metal-binding</keyword>
<dbReference type="Gene3D" id="3.40.50.80">
    <property type="entry name" value="Nucleotide-binding domain of ferredoxin-NADP reductase (FNR) module"/>
    <property type="match status" value="1"/>
</dbReference>
<evidence type="ECO:0000256" key="2">
    <source>
        <dbReference type="ARBA" id="ARBA00023014"/>
    </source>
</evidence>
<dbReference type="SUPFAM" id="SSF54292">
    <property type="entry name" value="2Fe-2S ferredoxin-like"/>
    <property type="match status" value="1"/>
</dbReference>
<dbReference type="InterPro" id="IPR011037">
    <property type="entry name" value="Pyrv_Knase-like_insert_dom_sf"/>
</dbReference>
<dbReference type="AlphaFoldDB" id="A0A9W8TP56"/>